<dbReference type="InterPro" id="IPR027417">
    <property type="entry name" value="P-loop_NTPase"/>
</dbReference>
<evidence type="ECO:0000256" key="1">
    <source>
        <dbReference type="SAM" id="Phobius"/>
    </source>
</evidence>
<dbReference type="AlphaFoldDB" id="A0A9W8ZJC2"/>
<dbReference type="InterPro" id="IPR040632">
    <property type="entry name" value="Sulfotransfer_4"/>
</dbReference>
<accession>A0A9W8ZJC2</accession>
<dbReference type="PANTHER" id="PTHR36978">
    <property type="entry name" value="P-LOOP CONTAINING NUCLEOTIDE TRIPHOSPHATE HYDROLASE"/>
    <property type="match status" value="1"/>
</dbReference>
<dbReference type="PANTHER" id="PTHR36978:SF3">
    <property type="entry name" value="P-LOOP CONTAINING NUCLEOSIDE TRIPHOSPHATE HYDROLASE PROTEIN"/>
    <property type="match status" value="1"/>
</dbReference>
<gene>
    <name evidence="2" type="ORF">N0V91_002284</name>
</gene>
<keyword evidence="1" id="KW-0812">Transmembrane</keyword>
<keyword evidence="1" id="KW-0472">Membrane</keyword>
<organism evidence="2 3">
    <name type="scientific">Didymella pomorum</name>
    <dbReference type="NCBI Taxonomy" id="749634"/>
    <lineage>
        <taxon>Eukaryota</taxon>
        <taxon>Fungi</taxon>
        <taxon>Dikarya</taxon>
        <taxon>Ascomycota</taxon>
        <taxon>Pezizomycotina</taxon>
        <taxon>Dothideomycetes</taxon>
        <taxon>Pleosporomycetidae</taxon>
        <taxon>Pleosporales</taxon>
        <taxon>Pleosporineae</taxon>
        <taxon>Didymellaceae</taxon>
        <taxon>Didymella</taxon>
    </lineage>
</organism>
<dbReference type="SUPFAM" id="SSF52540">
    <property type="entry name" value="P-loop containing nucleoside triphosphate hydrolases"/>
    <property type="match status" value="1"/>
</dbReference>
<evidence type="ECO:0000313" key="3">
    <source>
        <dbReference type="Proteomes" id="UP001140510"/>
    </source>
</evidence>
<dbReference type="Pfam" id="PF17784">
    <property type="entry name" value="Sulfotransfer_4"/>
    <property type="match status" value="2"/>
</dbReference>
<keyword evidence="1" id="KW-1133">Transmembrane helix</keyword>
<sequence length="165" mass="18336">MLTNWPSSATRDKVIVSCIIKQQLDGYVGATDVPVHRIVEELLDVSPNSKVICTLHDPKLWAKSMQVIAGYGRGTAIEHHDGHIEYLERVVPEGQLSFFDVKDGWEPLCKILGKEVPDLPFPRANDSKAMEELAQKIVVKRLKRWGVIVAGLAVGIALFLRTSPI</sequence>
<dbReference type="EMBL" id="JAPEVA010000010">
    <property type="protein sequence ID" value="KAJ4409810.1"/>
    <property type="molecule type" value="Genomic_DNA"/>
</dbReference>
<evidence type="ECO:0000313" key="2">
    <source>
        <dbReference type="EMBL" id="KAJ4409810.1"/>
    </source>
</evidence>
<dbReference type="OrthoDB" id="408152at2759"/>
<keyword evidence="3" id="KW-1185">Reference proteome</keyword>
<reference evidence="2" key="1">
    <citation type="submission" date="2022-10" db="EMBL/GenBank/DDBJ databases">
        <title>Tapping the CABI collections for fungal endophytes: first genome assemblies for Collariella, Neodidymelliopsis, Ascochyta clinopodiicola, Didymella pomorum, Didymosphaeria variabile, Neocosmospora piperis and Neocucurbitaria cava.</title>
        <authorList>
            <person name="Hill R."/>
        </authorList>
    </citation>
    <scope>NUCLEOTIDE SEQUENCE</scope>
    <source>
        <strain evidence="2">IMI 355091</strain>
    </source>
</reference>
<comment type="caution">
    <text evidence="2">The sequence shown here is derived from an EMBL/GenBank/DDBJ whole genome shotgun (WGS) entry which is preliminary data.</text>
</comment>
<feature type="transmembrane region" description="Helical" evidence="1">
    <location>
        <begin position="145"/>
        <end position="162"/>
    </location>
</feature>
<dbReference type="Proteomes" id="UP001140510">
    <property type="component" value="Unassembled WGS sequence"/>
</dbReference>
<dbReference type="Gene3D" id="3.40.50.300">
    <property type="entry name" value="P-loop containing nucleotide triphosphate hydrolases"/>
    <property type="match status" value="2"/>
</dbReference>
<proteinExistence type="predicted"/>
<name>A0A9W8ZJC2_9PLEO</name>
<protein>
    <submittedName>
        <fullName evidence="2">Uncharacterized protein</fullName>
    </submittedName>
</protein>